<dbReference type="RefSeq" id="WP_099264303.1">
    <property type="nucleotide sequence ID" value="NZ_NIZW01000045.1"/>
</dbReference>
<dbReference type="EMBL" id="NIZW01000045">
    <property type="protein sequence ID" value="PHQ31586.1"/>
    <property type="molecule type" value="Genomic_DNA"/>
</dbReference>
<dbReference type="GeneID" id="90612126"/>
<organism evidence="1 2">
    <name type="scientific">Rhodopirellula bahusiensis</name>
    <dbReference type="NCBI Taxonomy" id="2014065"/>
    <lineage>
        <taxon>Bacteria</taxon>
        <taxon>Pseudomonadati</taxon>
        <taxon>Planctomycetota</taxon>
        <taxon>Planctomycetia</taxon>
        <taxon>Pirellulales</taxon>
        <taxon>Pirellulaceae</taxon>
        <taxon>Rhodopirellula</taxon>
    </lineage>
</organism>
<proteinExistence type="predicted"/>
<dbReference type="OrthoDB" id="7565826at2"/>
<accession>A0A2G1VXT0</accession>
<evidence type="ECO:0000313" key="1">
    <source>
        <dbReference type="EMBL" id="PHQ31586.1"/>
    </source>
</evidence>
<dbReference type="Proteomes" id="UP000225740">
    <property type="component" value="Unassembled WGS sequence"/>
</dbReference>
<dbReference type="AlphaFoldDB" id="A0A2G1VXT0"/>
<keyword evidence="2" id="KW-1185">Reference proteome</keyword>
<evidence type="ECO:0000313" key="2">
    <source>
        <dbReference type="Proteomes" id="UP000225740"/>
    </source>
</evidence>
<reference evidence="1 2" key="1">
    <citation type="submission" date="2017-06" db="EMBL/GenBank/DDBJ databases">
        <title>Description of Rhodopirellula bahusiensis sp. nov.</title>
        <authorList>
            <person name="Kizina J."/>
            <person name="Harder J."/>
        </authorList>
    </citation>
    <scope>NUCLEOTIDE SEQUENCE [LARGE SCALE GENOMIC DNA]</scope>
    <source>
        <strain evidence="1 2">SWK21</strain>
    </source>
</reference>
<sequence>MISGFEPGRLRLTLHVDDDGSADLFATATSNGFSGHGSAWVNICEIQDFAARIAKYPLDADVEIAGGFYSESVPEKLSQTHLSLRVYLLDGRGQIGVHVNLADPHHADDRIDAIKSVDLEVLTTYNRIERFSREILGLIDGRTNEALLEEELL</sequence>
<protein>
    <submittedName>
        <fullName evidence="1">Uncharacterized protein</fullName>
    </submittedName>
</protein>
<name>A0A2G1VXT0_9BACT</name>
<comment type="caution">
    <text evidence="1">The sequence shown here is derived from an EMBL/GenBank/DDBJ whole genome shotgun (WGS) entry which is preliminary data.</text>
</comment>
<gene>
    <name evidence="1" type="ORF">CEE69_30365</name>
</gene>